<dbReference type="AlphaFoldDB" id="A0A382B1H9"/>
<evidence type="ECO:0008006" key="2">
    <source>
        <dbReference type="Google" id="ProtNLM"/>
    </source>
</evidence>
<name>A0A382B1H9_9ZZZZ</name>
<reference evidence="1" key="1">
    <citation type="submission" date="2018-05" db="EMBL/GenBank/DDBJ databases">
        <authorList>
            <person name="Lanie J.A."/>
            <person name="Ng W.-L."/>
            <person name="Kazmierczak K.M."/>
            <person name="Andrzejewski T.M."/>
            <person name="Davidsen T.M."/>
            <person name="Wayne K.J."/>
            <person name="Tettelin H."/>
            <person name="Glass J.I."/>
            <person name="Rusch D."/>
            <person name="Podicherti R."/>
            <person name="Tsui H.-C.T."/>
            <person name="Winkler M.E."/>
        </authorList>
    </citation>
    <scope>NUCLEOTIDE SEQUENCE</scope>
</reference>
<dbReference type="InterPro" id="IPR015943">
    <property type="entry name" value="WD40/YVTN_repeat-like_dom_sf"/>
</dbReference>
<dbReference type="EMBL" id="UINC01027598">
    <property type="protein sequence ID" value="SVB07113.1"/>
    <property type="molecule type" value="Genomic_DNA"/>
</dbReference>
<dbReference type="SUPFAM" id="SSF110296">
    <property type="entry name" value="Oligoxyloglucan reducing end-specific cellobiohydrolase"/>
    <property type="match status" value="1"/>
</dbReference>
<sequence>MKFSNNFAILSLVALIGLLTYTTRPKYIPLPTEIIKGKQNRKQYKIDRQEWIENMHRAAPGIDWEKMNQQTRFIKIKQKTLSRKQLEKDGILSRESIQSTVTNTVRDIPGMWIERGSNNLAGRIRTADIDFDNSYIYCASSGGNIWKGNLDGTNWASLNDYFQITGIHYLKKLNYYGTDRLIMANGKQVYRSENDGLIIDEADGLVSFQNWGWIFRSIVKNDPPQTIYLGVIEWDYSIWTYLPSIYKSTNGGESFSRIIELTSGNGYTVGSSHFDIWTPTTESGNVYVINDGKCYLLSVNDELS</sequence>
<dbReference type="Gene3D" id="2.130.10.10">
    <property type="entry name" value="YVTN repeat-like/Quinoprotein amine dehydrogenase"/>
    <property type="match status" value="1"/>
</dbReference>
<accession>A0A382B1H9</accession>
<protein>
    <recommendedName>
        <fullName evidence="2">Glycosyl hydrolase</fullName>
    </recommendedName>
</protein>
<feature type="non-terminal residue" evidence="1">
    <location>
        <position position="304"/>
    </location>
</feature>
<organism evidence="1">
    <name type="scientific">marine metagenome</name>
    <dbReference type="NCBI Taxonomy" id="408172"/>
    <lineage>
        <taxon>unclassified sequences</taxon>
        <taxon>metagenomes</taxon>
        <taxon>ecological metagenomes</taxon>
    </lineage>
</organism>
<gene>
    <name evidence="1" type="ORF">METZ01_LOCUS159967</name>
</gene>
<proteinExistence type="predicted"/>
<evidence type="ECO:0000313" key="1">
    <source>
        <dbReference type="EMBL" id="SVB07113.1"/>
    </source>
</evidence>